<name>A0AAD6YP31_9AGAR</name>
<protein>
    <recommendedName>
        <fullName evidence="3">DUF6697 domain-containing protein</fullName>
    </recommendedName>
</protein>
<evidence type="ECO:0000259" key="3">
    <source>
        <dbReference type="Pfam" id="PF20411"/>
    </source>
</evidence>
<dbReference type="InterPro" id="IPR046520">
    <property type="entry name" value="DUF6697"/>
</dbReference>
<accession>A0AAD6YP31</accession>
<feature type="region of interest" description="Disordered" evidence="2">
    <location>
        <begin position="82"/>
        <end position="162"/>
    </location>
</feature>
<dbReference type="AlphaFoldDB" id="A0AAD6YP31"/>
<feature type="compositionally biased region" description="Low complexity" evidence="2">
    <location>
        <begin position="128"/>
        <end position="142"/>
    </location>
</feature>
<dbReference type="Proteomes" id="UP001219525">
    <property type="component" value="Unassembled WGS sequence"/>
</dbReference>
<evidence type="ECO:0000313" key="4">
    <source>
        <dbReference type="EMBL" id="KAJ7225404.1"/>
    </source>
</evidence>
<proteinExistence type="predicted"/>
<gene>
    <name evidence="4" type="ORF">GGX14DRAFT_420327</name>
</gene>
<dbReference type="EMBL" id="JARJCW010000004">
    <property type="protein sequence ID" value="KAJ7225404.1"/>
    <property type="molecule type" value="Genomic_DNA"/>
</dbReference>
<evidence type="ECO:0000313" key="5">
    <source>
        <dbReference type="Proteomes" id="UP001219525"/>
    </source>
</evidence>
<feature type="domain" description="DUF6697" evidence="3">
    <location>
        <begin position="190"/>
        <end position="363"/>
    </location>
</feature>
<sequence>MTTSEDYAMRADMMRQWSLDCERIVLLQDQVTAIQVKLEESHQENAVLKSQIEALRRDAETHRNRFVDLEVQLSERDEAIKQLRSRNNAPEEPEDAKPSLPLRPTSESLQAAPVQIKAPPVCDHRGSKSVASTSRVASATAKPEIKGEEETVSTTAGGPQTYVTLPPEPRLQELKAFPQFVPPVDQGAIFSRMFLSANLGGSIQPLIVGIANSQKPLAVKCGIKKFLCPNLKMNPWCPLQPGQHGFMFVGLGNESETFREPEELNLFLSVPPPSGNLEVSYLGLYEAVRVEALTPAEWGTLSSTVQRSYVDVTVSRYANVATSNRPRLALKVQEDYDSGRLSVPCVRLVCKGFDEGLNAGLLEAQSRERTWLNSGPDRRKRPRLDS</sequence>
<feature type="coiled-coil region" evidence="1">
    <location>
        <begin position="38"/>
        <end position="72"/>
    </location>
</feature>
<reference evidence="4" key="1">
    <citation type="submission" date="2023-03" db="EMBL/GenBank/DDBJ databases">
        <title>Massive genome expansion in bonnet fungi (Mycena s.s.) driven by repeated elements and novel gene families across ecological guilds.</title>
        <authorList>
            <consortium name="Lawrence Berkeley National Laboratory"/>
            <person name="Harder C.B."/>
            <person name="Miyauchi S."/>
            <person name="Viragh M."/>
            <person name="Kuo A."/>
            <person name="Thoen E."/>
            <person name="Andreopoulos B."/>
            <person name="Lu D."/>
            <person name="Skrede I."/>
            <person name="Drula E."/>
            <person name="Henrissat B."/>
            <person name="Morin E."/>
            <person name="Kohler A."/>
            <person name="Barry K."/>
            <person name="LaButti K."/>
            <person name="Morin E."/>
            <person name="Salamov A."/>
            <person name="Lipzen A."/>
            <person name="Mereny Z."/>
            <person name="Hegedus B."/>
            <person name="Baldrian P."/>
            <person name="Stursova M."/>
            <person name="Weitz H."/>
            <person name="Taylor A."/>
            <person name="Grigoriev I.V."/>
            <person name="Nagy L.G."/>
            <person name="Martin F."/>
            <person name="Kauserud H."/>
        </authorList>
    </citation>
    <scope>NUCLEOTIDE SEQUENCE</scope>
    <source>
        <strain evidence="4">9144</strain>
    </source>
</reference>
<dbReference type="Pfam" id="PF20411">
    <property type="entry name" value="DUF6697"/>
    <property type="match status" value="1"/>
</dbReference>
<organism evidence="4 5">
    <name type="scientific">Mycena pura</name>
    <dbReference type="NCBI Taxonomy" id="153505"/>
    <lineage>
        <taxon>Eukaryota</taxon>
        <taxon>Fungi</taxon>
        <taxon>Dikarya</taxon>
        <taxon>Basidiomycota</taxon>
        <taxon>Agaricomycotina</taxon>
        <taxon>Agaricomycetes</taxon>
        <taxon>Agaricomycetidae</taxon>
        <taxon>Agaricales</taxon>
        <taxon>Marasmiineae</taxon>
        <taxon>Mycenaceae</taxon>
        <taxon>Mycena</taxon>
    </lineage>
</organism>
<keyword evidence="5" id="KW-1185">Reference proteome</keyword>
<keyword evidence="1" id="KW-0175">Coiled coil</keyword>
<comment type="caution">
    <text evidence="4">The sequence shown here is derived from an EMBL/GenBank/DDBJ whole genome shotgun (WGS) entry which is preliminary data.</text>
</comment>
<evidence type="ECO:0000256" key="2">
    <source>
        <dbReference type="SAM" id="MobiDB-lite"/>
    </source>
</evidence>
<feature type="compositionally biased region" description="Polar residues" evidence="2">
    <location>
        <begin position="152"/>
        <end position="162"/>
    </location>
</feature>
<evidence type="ECO:0000256" key="1">
    <source>
        <dbReference type="SAM" id="Coils"/>
    </source>
</evidence>